<feature type="compositionally biased region" description="Polar residues" evidence="3">
    <location>
        <begin position="225"/>
        <end position="242"/>
    </location>
</feature>
<dbReference type="InterPro" id="IPR019734">
    <property type="entry name" value="TPR_rpt"/>
</dbReference>
<feature type="signal peptide" evidence="4">
    <location>
        <begin position="1"/>
        <end position="20"/>
    </location>
</feature>
<keyword evidence="2" id="KW-0175">Coiled coil</keyword>
<protein>
    <submittedName>
        <fullName evidence="5">Tetratricopeptide TPR_1 repeat-containing protein</fullName>
    </submittedName>
</protein>
<evidence type="ECO:0000256" key="2">
    <source>
        <dbReference type="SAM" id="Coils"/>
    </source>
</evidence>
<keyword evidence="1" id="KW-0802">TPR repeat</keyword>
<dbReference type="SMART" id="SM00028">
    <property type="entry name" value="TPR"/>
    <property type="match status" value="3"/>
</dbReference>
<feature type="chain" id="PRO_5005684606" evidence="4">
    <location>
        <begin position="21"/>
        <end position="632"/>
    </location>
</feature>
<dbReference type="EMBL" id="CP002959">
    <property type="protein sequence ID" value="AFM11435.1"/>
    <property type="molecule type" value="Genomic_DNA"/>
</dbReference>
<proteinExistence type="predicted"/>
<feature type="coiled-coil region" evidence="2">
    <location>
        <begin position="190"/>
        <end position="217"/>
    </location>
</feature>
<evidence type="ECO:0000313" key="5">
    <source>
        <dbReference type="EMBL" id="AFM11435.1"/>
    </source>
</evidence>
<sequence length="632" mass="73183">MRISPLYPAAALLAALTVFAGNLRAKEIRENPVQKKLERYLPYSIDEIEASAASINFNPRLVAEELGQKLDQFYLSDPSEKKIANRQDNDSNAAWYRKEWNVNLQRLFMRDLLARTQKSFIIKEAPNLAVLHYNFALAQMKLKKPYHAAFHFAQSLRYRSLRLDDEIYVDRDRLQLTKAGAAEIADADAYREAKKQLDEKTREKRRLEEELVLLDDRSRSPELNAPSTTGNSVEAQRQKQQQLIADQREKSRQALQRVRDEFEKAKQAFDNAKIKYTEHEKTYNRKSSDMLIEMAALVRQIEDTIKERSKVLNKKALYKTNFNQTLQHDYSQNRQFTAFANVLEAATRLDPENPAINFQLAEEYRTSQDVSRSIDSYERALTANEKPRPGFELKDEQIRKAHASLGALYYAKSRYVDAAFFYEKAHAETPNSPEKQNLSWQLGKLHVEKTGNYERAAALFEEYLRSIATLNPSDVSDRTQWIKERFTANKYLMHIYGKKSDKTQVMRTMQGAAAAHQDLETLITELRQRNNKTYNDMQVAKKALFDDVRSRELNNYLKLESDFEKQKRELAIIEAGRNSLPLAQFYSQYAGFLESENDIQGALAVYGTAEKHGLGADHARREQGRLRAQYLQ</sequence>
<keyword evidence="6" id="KW-1185">Reference proteome</keyword>
<organism evidence="5 6">
    <name type="scientific">Turneriella parva (strain ATCC BAA-1111 / DSM 21527 / NCTC 11395 / H)</name>
    <name type="common">Leptospira parva</name>
    <dbReference type="NCBI Taxonomy" id="869212"/>
    <lineage>
        <taxon>Bacteria</taxon>
        <taxon>Pseudomonadati</taxon>
        <taxon>Spirochaetota</taxon>
        <taxon>Spirochaetia</taxon>
        <taxon>Leptospirales</taxon>
        <taxon>Leptospiraceae</taxon>
        <taxon>Turneriella</taxon>
    </lineage>
</organism>
<dbReference type="SUPFAM" id="SSF48452">
    <property type="entry name" value="TPR-like"/>
    <property type="match status" value="1"/>
</dbReference>
<dbReference type="AlphaFoldDB" id="I4B2C8"/>
<feature type="region of interest" description="Disordered" evidence="3">
    <location>
        <begin position="218"/>
        <end position="242"/>
    </location>
</feature>
<dbReference type="Proteomes" id="UP000006048">
    <property type="component" value="Chromosome"/>
</dbReference>
<feature type="repeat" description="TPR" evidence="1">
    <location>
        <begin position="399"/>
        <end position="432"/>
    </location>
</feature>
<evidence type="ECO:0000313" key="6">
    <source>
        <dbReference type="Proteomes" id="UP000006048"/>
    </source>
</evidence>
<reference evidence="5 6" key="1">
    <citation type="submission" date="2012-06" db="EMBL/GenBank/DDBJ databases">
        <title>The complete chromosome of genome of Turneriella parva DSM 21527.</title>
        <authorList>
            <consortium name="US DOE Joint Genome Institute (JGI-PGF)"/>
            <person name="Lucas S."/>
            <person name="Han J."/>
            <person name="Lapidus A."/>
            <person name="Bruce D."/>
            <person name="Goodwin L."/>
            <person name="Pitluck S."/>
            <person name="Peters L."/>
            <person name="Kyrpides N."/>
            <person name="Mavromatis K."/>
            <person name="Ivanova N."/>
            <person name="Mikhailova N."/>
            <person name="Chertkov O."/>
            <person name="Detter J.C."/>
            <person name="Tapia R."/>
            <person name="Han C."/>
            <person name="Land M."/>
            <person name="Hauser L."/>
            <person name="Markowitz V."/>
            <person name="Cheng J.-F."/>
            <person name="Hugenholtz P."/>
            <person name="Woyke T."/>
            <person name="Wu D."/>
            <person name="Gronow S."/>
            <person name="Wellnitz S."/>
            <person name="Brambilla E."/>
            <person name="Klenk H.-P."/>
            <person name="Eisen J.A."/>
        </authorList>
    </citation>
    <scope>NUCLEOTIDE SEQUENCE [LARGE SCALE GENOMIC DNA]</scope>
    <source>
        <strain evidence="6">ATCC BAA-1111 / DSM 21527 / NCTC 11395 / H</strain>
    </source>
</reference>
<dbReference type="Gene3D" id="1.25.40.10">
    <property type="entry name" value="Tetratricopeptide repeat domain"/>
    <property type="match status" value="1"/>
</dbReference>
<name>I4B2C8_TURPD</name>
<accession>I4B2C8</accession>
<dbReference type="STRING" id="869212.Turpa_0784"/>
<evidence type="ECO:0000256" key="3">
    <source>
        <dbReference type="SAM" id="MobiDB-lite"/>
    </source>
</evidence>
<dbReference type="KEGG" id="tpx:Turpa_0784"/>
<dbReference type="HOGENOM" id="CLU_432717_0_0_12"/>
<dbReference type="PROSITE" id="PS50005">
    <property type="entry name" value="TPR"/>
    <property type="match status" value="1"/>
</dbReference>
<gene>
    <name evidence="5" type="ordered locus">Turpa_0784</name>
</gene>
<feature type="coiled-coil region" evidence="2">
    <location>
        <begin position="248"/>
        <end position="282"/>
    </location>
</feature>
<dbReference type="InterPro" id="IPR011990">
    <property type="entry name" value="TPR-like_helical_dom_sf"/>
</dbReference>
<keyword evidence="4" id="KW-0732">Signal</keyword>
<evidence type="ECO:0000256" key="1">
    <source>
        <dbReference type="PROSITE-ProRule" id="PRU00339"/>
    </source>
</evidence>
<evidence type="ECO:0000256" key="4">
    <source>
        <dbReference type="SAM" id="SignalP"/>
    </source>
</evidence>